<keyword evidence="2" id="KW-0472">Membrane</keyword>
<name>A0A423TIX8_PENVA</name>
<reference evidence="3 4" key="2">
    <citation type="submission" date="2019-01" db="EMBL/GenBank/DDBJ databases">
        <title>The decoding of complex shrimp genome reveals the adaptation for benthos swimmer, frequently molting mechanism and breeding impact on genome.</title>
        <authorList>
            <person name="Sun Y."/>
            <person name="Gao Y."/>
            <person name="Yu Y."/>
        </authorList>
    </citation>
    <scope>NUCLEOTIDE SEQUENCE [LARGE SCALE GENOMIC DNA]</scope>
    <source>
        <tissue evidence="3">Muscle</tissue>
    </source>
</reference>
<dbReference type="EMBL" id="QCYY01001665">
    <property type="protein sequence ID" value="ROT76414.1"/>
    <property type="molecule type" value="Genomic_DNA"/>
</dbReference>
<evidence type="ECO:0000256" key="1">
    <source>
        <dbReference type="SAM" id="MobiDB-lite"/>
    </source>
</evidence>
<feature type="transmembrane region" description="Helical" evidence="2">
    <location>
        <begin position="20"/>
        <end position="42"/>
    </location>
</feature>
<reference evidence="3 4" key="1">
    <citation type="submission" date="2018-04" db="EMBL/GenBank/DDBJ databases">
        <authorList>
            <person name="Zhang X."/>
            <person name="Yuan J."/>
            <person name="Li F."/>
            <person name="Xiang J."/>
        </authorList>
    </citation>
    <scope>NUCLEOTIDE SEQUENCE [LARGE SCALE GENOMIC DNA]</scope>
    <source>
        <tissue evidence="3">Muscle</tissue>
    </source>
</reference>
<feature type="compositionally biased region" description="Pro residues" evidence="1">
    <location>
        <begin position="391"/>
        <end position="404"/>
    </location>
</feature>
<feature type="region of interest" description="Disordered" evidence="1">
    <location>
        <begin position="385"/>
        <end position="404"/>
    </location>
</feature>
<evidence type="ECO:0000256" key="2">
    <source>
        <dbReference type="SAM" id="Phobius"/>
    </source>
</evidence>
<keyword evidence="4" id="KW-1185">Reference proteome</keyword>
<comment type="caution">
    <text evidence="3">The sequence shown here is derived from an EMBL/GenBank/DDBJ whole genome shotgun (WGS) entry which is preliminary data.</text>
</comment>
<dbReference type="AlphaFoldDB" id="A0A423TIX8"/>
<dbReference type="Proteomes" id="UP000283509">
    <property type="component" value="Unassembled WGS sequence"/>
</dbReference>
<protein>
    <submittedName>
        <fullName evidence="3">Uncharacterized protein</fullName>
    </submittedName>
</protein>
<organism evidence="3 4">
    <name type="scientific">Penaeus vannamei</name>
    <name type="common">Whiteleg shrimp</name>
    <name type="synonym">Litopenaeus vannamei</name>
    <dbReference type="NCBI Taxonomy" id="6689"/>
    <lineage>
        <taxon>Eukaryota</taxon>
        <taxon>Metazoa</taxon>
        <taxon>Ecdysozoa</taxon>
        <taxon>Arthropoda</taxon>
        <taxon>Crustacea</taxon>
        <taxon>Multicrustacea</taxon>
        <taxon>Malacostraca</taxon>
        <taxon>Eumalacostraca</taxon>
        <taxon>Eucarida</taxon>
        <taxon>Decapoda</taxon>
        <taxon>Dendrobranchiata</taxon>
        <taxon>Penaeoidea</taxon>
        <taxon>Penaeidae</taxon>
        <taxon>Penaeus</taxon>
    </lineage>
</organism>
<accession>A0A423TIX8</accession>
<gene>
    <name evidence="3" type="ORF">C7M84_005008</name>
</gene>
<evidence type="ECO:0000313" key="3">
    <source>
        <dbReference type="EMBL" id="ROT76414.1"/>
    </source>
</evidence>
<keyword evidence="2" id="KW-1133">Transmembrane helix</keyword>
<sequence length="404" mass="43798">MPLPSPLSYSFSLGSPLSLPTLSLLLSLISFSSLLLHFLSLLPSSFSFRIFFLFNDLRFSFLSSDPLSPFGKPYFLHLSPPLTTKTVTDPKPTHLTIPPPVLYPSSPPPHLPLPPPIPISSLSPLPPSFHPDYLGYLNGLPSEACSSRSIGAGMHTHTLIRQPRHAGRICRGYVGMWVCGYRGVWRGKEREVGGAMAVRSAGLDTLRWPTRRRSLRLRCHFSPIPLLPQSFSIPPLLHPSTLFSNPAKLFLFPSLHLLSFLSPHPLFPSSPSPLPLLPIPTSSPSSPPPPHLPLLPFLSPPFLHSSLPIPYASFLHPPLPSPPSSSSPSPLPLALPLPSSSPPHPLFPSHPFNLLPSPPLASPHSFLSSPLPLLPIPYFLPPLPSSSSPTPISPSPLPPYKNAA</sequence>
<evidence type="ECO:0000313" key="4">
    <source>
        <dbReference type="Proteomes" id="UP000283509"/>
    </source>
</evidence>
<keyword evidence="2" id="KW-0812">Transmembrane</keyword>
<proteinExistence type="predicted"/>